<keyword evidence="6" id="KW-0804">Transcription</keyword>
<evidence type="ECO:0000256" key="5">
    <source>
        <dbReference type="ARBA" id="ARBA00023125"/>
    </source>
</evidence>
<dbReference type="STRING" id="1509407.A0A0L1JGS1"/>
<keyword evidence="7" id="KW-0539">Nucleus</keyword>
<dbReference type="PANTHER" id="PTHR31313:SF83">
    <property type="entry name" value="ZN(II)2CYS6 TRANSCRIPTION FACTOR (EUROFUNG)"/>
    <property type="match status" value="1"/>
</dbReference>
<dbReference type="GO" id="GO:0000981">
    <property type="term" value="F:DNA-binding transcription factor activity, RNA polymerase II-specific"/>
    <property type="evidence" value="ECO:0007669"/>
    <property type="project" value="InterPro"/>
</dbReference>
<evidence type="ECO:0000256" key="4">
    <source>
        <dbReference type="ARBA" id="ARBA00023015"/>
    </source>
</evidence>
<dbReference type="CDD" id="cd14723">
    <property type="entry name" value="ZIP_Ppr1"/>
    <property type="match status" value="1"/>
</dbReference>
<feature type="compositionally biased region" description="Low complexity" evidence="8">
    <location>
        <begin position="1"/>
        <end position="18"/>
    </location>
</feature>
<evidence type="ECO:0000256" key="3">
    <source>
        <dbReference type="ARBA" id="ARBA00022833"/>
    </source>
</evidence>
<dbReference type="SMART" id="SM00066">
    <property type="entry name" value="GAL4"/>
    <property type="match status" value="1"/>
</dbReference>
<proteinExistence type="predicted"/>
<evidence type="ECO:0000259" key="9">
    <source>
        <dbReference type="PROSITE" id="PS50048"/>
    </source>
</evidence>
<organism evidence="10 11">
    <name type="scientific">Aspergillus nomiae NRRL (strain ATCC 15546 / NRRL 13137 / CBS 260.88 / M93)</name>
    <dbReference type="NCBI Taxonomy" id="1509407"/>
    <lineage>
        <taxon>Eukaryota</taxon>
        <taxon>Fungi</taxon>
        <taxon>Dikarya</taxon>
        <taxon>Ascomycota</taxon>
        <taxon>Pezizomycotina</taxon>
        <taxon>Eurotiomycetes</taxon>
        <taxon>Eurotiomycetidae</taxon>
        <taxon>Eurotiales</taxon>
        <taxon>Aspergillaceae</taxon>
        <taxon>Aspergillus</taxon>
        <taxon>Aspergillus subgen. Circumdati</taxon>
    </lineage>
</organism>
<feature type="domain" description="Zn(2)-C6 fungal-type" evidence="9">
    <location>
        <begin position="41"/>
        <end position="71"/>
    </location>
</feature>
<keyword evidence="5" id="KW-0238">DNA-binding</keyword>
<reference evidence="10 11" key="1">
    <citation type="submission" date="2014-06" db="EMBL/GenBank/DDBJ databases">
        <title>The Genome of the Aflatoxigenic Filamentous Fungus Aspergillus nomius.</title>
        <authorList>
            <person name="Moore M.G."/>
            <person name="Shannon B.M."/>
            <person name="Brian M.M."/>
        </authorList>
    </citation>
    <scope>NUCLEOTIDE SEQUENCE [LARGE SCALE GENOMIC DNA]</scope>
    <source>
        <strain evidence="10 11">NRRL 13137</strain>
    </source>
</reference>
<keyword evidence="3" id="KW-0862">Zinc</keyword>
<dbReference type="InterPro" id="IPR036864">
    <property type="entry name" value="Zn2-C6_fun-type_DNA-bd_sf"/>
</dbReference>
<keyword evidence="4" id="KW-0805">Transcription regulation</keyword>
<dbReference type="OrthoDB" id="2154091at2759"/>
<dbReference type="SMART" id="SM00906">
    <property type="entry name" value="Fungal_trans"/>
    <property type="match status" value="1"/>
</dbReference>
<feature type="region of interest" description="Disordered" evidence="8">
    <location>
        <begin position="1"/>
        <end position="38"/>
    </location>
</feature>
<evidence type="ECO:0000256" key="6">
    <source>
        <dbReference type="ARBA" id="ARBA00023163"/>
    </source>
</evidence>
<dbReference type="RefSeq" id="XP_015411840.1">
    <property type="nucleotide sequence ID" value="XM_015545978.1"/>
</dbReference>
<keyword evidence="2" id="KW-0479">Metal-binding</keyword>
<protein>
    <recommendedName>
        <fullName evidence="9">Zn(2)-C6 fungal-type domain-containing protein</fullName>
    </recommendedName>
</protein>
<name>A0A0L1JGS1_ASPN3</name>
<dbReference type="Proteomes" id="UP000037505">
    <property type="component" value="Unassembled WGS sequence"/>
</dbReference>
<evidence type="ECO:0000313" key="11">
    <source>
        <dbReference type="Proteomes" id="UP000037505"/>
    </source>
</evidence>
<evidence type="ECO:0000313" key="10">
    <source>
        <dbReference type="EMBL" id="KNG90917.1"/>
    </source>
</evidence>
<dbReference type="InterPro" id="IPR051615">
    <property type="entry name" value="Transcr_Regulatory_Elem"/>
</dbReference>
<dbReference type="GO" id="GO:0008270">
    <property type="term" value="F:zinc ion binding"/>
    <property type="evidence" value="ECO:0007669"/>
    <property type="project" value="InterPro"/>
</dbReference>
<dbReference type="GO" id="GO:0003677">
    <property type="term" value="F:DNA binding"/>
    <property type="evidence" value="ECO:0007669"/>
    <property type="project" value="UniProtKB-KW"/>
</dbReference>
<evidence type="ECO:0000256" key="1">
    <source>
        <dbReference type="ARBA" id="ARBA00004123"/>
    </source>
</evidence>
<dbReference type="GO" id="GO:0005634">
    <property type="term" value="C:nucleus"/>
    <property type="evidence" value="ECO:0007669"/>
    <property type="project" value="UniProtKB-SubCell"/>
</dbReference>
<dbReference type="PANTHER" id="PTHR31313">
    <property type="entry name" value="TY1 ENHANCER ACTIVATOR"/>
    <property type="match status" value="1"/>
</dbReference>
<sequence length="716" mass="78642">MADNNPSPKGVSGPSPKSGPRRNLPSAPGKTGGRSRYASRACQECRRRRAKCDGNKPSCSRCLDRQLSCIYTTDDDGRGTAPKAYVRQLQARINILERILWLHSIDVDASAAQLLEQNVIPNTTSLTAGSSSSAFDQLCTAFEGTLYLDDCINFDSYGEARYFGSASGRTAFQGCNTSLEHANLERHIEAPNMYTQALSNGTQIPEELESHLLELYFTWQSPFCQVIDEALFRESKANNGRYFSPLLLNCILASASRYSDRVEVRSDPEDSNTAGRVFLEMAEALLYLDLKRPNITTLQSLTVLGTAYVAFGHDAAGWLCQGMANRLVLDMGLHLDSNILNSPNRITETEAELRRQIYWSLYCDDKLAASYTGRVCTMLDFQGVVGLPSLPSPTDQPDQPCTPTPVSPTLLVHFQRSLIALSQILEKIHLNLYAPKRLAHGGQKRSFFDSCLLALKTWCYGLPPELKPVRSGTPNKFPQAYTLCMIYNTAIILLTKPYLVDPGSRRSPSPQQAVQQPLDSLAQKTSTIQLEAAKRIGSLGEQYREVFGSFRKSPITATYCSFSAALALLNPYPQGMQDGGRSDIDMDNVNSCLKTLQELSESWVPAGKYYCSLVRMINGPDASGQQAPPGKVNTASDEVYVPSWSQAYSQGTIVPPEGGWGQNGSGLDWSMWTNSGLANDGSLASGGEIPGLFDLPLWLHDEMDSSINDLSWESSL</sequence>
<dbReference type="InterPro" id="IPR007219">
    <property type="entry name" value="XnlR_reg_dom"/>
</dbReference>
<comment type="caution">
    <text evidence="10">The sequence shown here is derived from an EMBL/GenBank/DDBJ whole genome shotgun (WGS) entry which is preliminary data.</text>
</comment>
<keyword evidence="11" id="KW-1185">Reference proteome</keyword>
<dbReference type="EMBL" id="JNOM01000007">
    <property type="protein sequence ID" value="KNG90917.1"/>
    <property type="molecule type" value="Genomic_DNA"/>
</dbReference>
<dbReference type="SUPFAM" id="SSF57701">
    <property type="entry name" value="Zn2/Cys6 DNA-binding domain"/>
    <property type="match status" value="1"/>
</dbReference>
<dbReference type="CDD" id="cd00067">
    <property type="entry name" value="GAL4"/>
    <property type="match status" value="1"/>
</dbReference>
<evidence type="ECO:0000256" key="2">
    <source>
        <dbReference type="ARBA" id="ARBA00022723"/>
    </source>
</evidence>
<dbReference type="AlphaFoldDB" id="A0A0L1JGS1"/>
<evidence type="ECO:0000256" key="8">
    <source>
        <dbReference type="SAM" id="MobiDB-lite"/>
    </source>
</evidence>
<dbReference type="GO" id="GO:0006351">
    <property type="term" value="P:DNA-templated transcription"/>
    <property type="evidence" value="ECO:0007669"/>
    <property type="project" value="InterPro"/>
</dbReference>
<gene>
    <name evidence="10" type="ORF">ANOM_000720</name>
</gene>
<dbReference type="InterPro" id="IPR001138">
    <property type="entry name" value="Zn2Cys6_DnaBD"/>
</dbReference>
<dbReference type="GeneID" id="26802524"/>
<comment type="subcellular location">
    <subcellularLocation>
        <location evidence="1">Nucleus</location>
    </subcellularLocation>
</comment>
<dbReference type="Pfam" id="PF04082">
    <property type="entry name" value="Fungal_trans"/>
    <property type="match status" value="1"/>
</dbReference>
<evidence type="ECO:0000256" key="7">
    <source>
        <dbReference type="ARBA" id="ARBA00023242"/>
    </source>
</evidence>
<dbReference type="PROSITE" id="PS50048">
    <property type="entry name" value="ZN2_CY6_FUNGAL_2"/>
    <property type="match status" value="1"/>
</dbReference>
<dbReference type="GO" id="GO:0009893">
    <property type="term" value="P:positive regulation of metabolic process"/>
    <property type="evidence" value="ECO:0007669"/>
    <property type="project" value="UniProtKB-ARBA"/>
</dbReference>
<dbReference type="Gene3D" id="4.10.240.10">
    <property type="entry name" value="Zn(2)-C6 fungal-type DNA-binding domain"/>
    <property type="match status" value="1"/>
</dbReference>
<accession>A0A0L1JGS1</accession>
<dbReference type="PROSITE" id="PS00463">
    <property type="entry name" value="ZN2_CY6_FUNGAL_1"/>
    <property type="match status" value="1"/>
</dbReference>
<dbReference type="Pfam" id="PF00172">
    <property type="entry name" value="Zn_clus"/>
    <property type="match status" value="1"/>
</dbReference>
<dbReference type="CDD" id="cd12148">
    <property type="entry name" value="fungal_TF_MHR"/>
    <property type="match status" value="1"/>
</dbReference>